<proteinExistence type="predicted"/>
<name>A0A1N7RZ08_9BURK</name>
<gene>
    <name evidence="1" type="ORF">BN2475_250135</name>
</gene>
<dbReference type="Proteomes" id="UP000187012">
    <property type="component" value="Unassembled WGS sequence"/>
</dbReference>
<keyword evidence="2" id="KW-1185">Reference proteome</keyword>
<protein>
    <submittedName>
        <fullName evidence="1">Uncharacterized protein</fullName>
    </submittedName>
</protein>
<reference evidence="1 2" key="1">
    <citation type="submission" date="2016-12" db="EMBL/GenBank/DDBJ databases">
        <authorList>
            <person name="Song W.-J."/>
            <person name="Kurnit D.M."/>
        </authorList>
    </citation>
    <scope>NUCLEOTIDE SEQUENCE [LARGE SCALE GENOMIC DNA]</scope>
    <source>
        <strain evidence="1 2">STM7296</strain>
    </source>
</reference>
<dbReference type="STRING" id="1247936.BN2475_250135"/>
<dbReference type="EMBL" id="CYGX02000025">
    <property type="protein sequence ID" value="SIT40360.1"/>
    <property type="molecule type" value="Genomic_DNA"/>
</dbReference>
<dbReference type="AlphaFoldDB" id="A0A1N7RZ08"/>
<accession>A0A1N7RZ08</accession>
<sequence>MWLNDSAIRREGNARFLLIIEEIEKWKLVSSNGSTMLRALASSLRTRVVTICLRTFRRFESKVSSR</sequence>
<evidence type="ECO:0000313" key="2">
    <source>
        <dbReference type="Proteomes" id="UP000187012"/>
    </source>
</evidence>
<organism evidence="1 2">
    <name type="scientific">Paraburkholderia ribeironis</name>
    <dbReference type="NCBI Taxonomy" id="1247936"/>
    <lineage>
        <taxon>Bacteria</taxon>
        <taxon>Pseudomonadati</taxon>
        <taxon>Pseudomonadota</taxon>
        <taxon>Betaproteobacteria</taxon>
        <taxon>Burkholderiales</taxon>
        <taxon>Burkholderiaceae</taxon>
        <taxon>Paraburkholderia</taxon>
    </lineage>
</organism>
<evidence type="ECO:0000313" key="1">
    <source>
        <dbReference type="EMBL" id="SIT40360.1"/>
    </source>
</evidence>